<dbReference type="Proteomes" id="UP000187203">
    <property type="component" value="Unassembled WGS sequence"/>
</dbReference>
<dbReference type="AlphaFoldDB" id="A0A1R3L1T8"/>
<accession>A0A1R3L1T8</accession>
<keyword evidence="1" id="KW-0472">Membrane</keyword>
<reference evidence="3" key="1">
    <citation type="submission" date="2013-09" db="EMBL/GenBank/DDBJ databases">
        <title>Corchorus olitorius genome sequencing.</title>
        <authorList>
            <person name="Alam M."/>
            <person name="Haque M.S."/>
            <person name="Islam M.S."/>
            <person name="Emdad E.M."/>
            <person name="Islam M.M."/>
            <person name="Ahmed B."/>
            <person name="Halim A."/>
            <person name="Hossen Q.M.M."/>
            <person name="Hossain M.Z."/>
            <person name="Ahmed R."/>
            <person name="Khan M.M."/>
            <person name="Islam R."/>
            <person name="Rashid M.M."/>
            <person name="Khan S.A."/>
            <person name="Rahman M.S."/>
            <person name="Alam M."/>
            <person name="Yahiya A.S."/>
            <person name="Khan M.S."/>
            <person name="Azam M.S."/>
            <person name="Haque T."/>
            <person name="Lashkar M.Z.H."/>
            <person name="Akhand A.I."/>
            <person name="Morshed G."/>
            <person name="Roy S."/>
            <person name="Uddin K.S."/>
            <person name="Rabeya T."/>
            <person name="Hossain A.S."/>
            <person name="Chowdhury A."/>
            <person name="Snigdha A.R."/>
            <person name="Mortoza M.S."/>
            <person name="Matin S.A."/>
            <person name="Hoque S.M.E."/>
            <person name="Islam M.K."/>
            <person name="Roy D.K."/>
            <person name="Haider R."/>
            <person name="Moosa M.M."/>
            <person name="Elias S.M."/>
            <person name="Hasan A.M."/>
            <person name="Jahan S."/>
            <person name="Shafiuddin M."/>
            <person name="Mahmood N."/>
            <person name="Shommy N.S."/>
        </authorList>
    </citation>
    <scope>NUCLEOTIDE SEQUENCE [LARGE SCALE GENOMIC DNA]</scope>
    <source>
        <strain evidence="3">cv. O-4</strain>
    </source>
</reference>
<organism evidence="2 3">
    <name type="scientific">Corchorus olitorius</name>
    <dbReference type="NCBI Taxonomy" id="93759"/>
    <lineage>
        <taxon>Eukaryota</taxon>
        <taxon>Viridiplantae</taxon>
        <taxon>Streptophyta</taxon>
        <taxon>Embryophyta</taxon>
        <taxon>Tracheophyta</taxon>
        <taxon>Spermatophyta</taxon>
        <taxon>Magnoliopsida</taxon>
        <taxon>eudicotyledons</taxon>
        <taxon>Gunneridae</taxon>
        <taxon>Pentapetalae</taxon>
        <taxon>rosids</taxon>
        <taxon>malvids</taxon>
        <taxon>Malvales</taxon>
        <taxon>Malvaceae</taxon>
        <taxon>Grewioideae</taxon>
        <taxon>Apeibeae</taxon>
        <taxon>Corchorus</taxon>
    </lineage>
</organism>
<keyword evidence="1" id="KW-1133">Transmembrane helix</keyword>
<sequence>MAHLKEINPGISEGSSFSPTRASLFTCFAIVIINSGLSLLLAPVSFLFLTWPNLLHHLELENGLLLYPMSGELFKQACCRSSLVKVRFSEVDLLRTRGTPRSPTEISLS</sequence>
<keyword evidence="3" id="KW-1185">Reference proteome</keyword>
<name>A0A1R3L1T8_9ROSI</name>
<protein>
    <submittedName>
        <fullName evidence="2">Uncharacterized protein</fullName>
    </submittedName>
</protein>
<proteinExistence type="predicted"/>
<evidence type="ECO:0000313" key="2">
    <source>
        <dbReference type="EMBL" id="OMP13259.1"/>
    </source>
</evidence>
<evidence type="ECO:0000256" key="1">
    <source>
        <dbReference type="SAM" id="Phobius"/>
    </source>
</evidence>
<feature type="transmembrane region" description="Helical" evidence="1">
    <location>
        <begin position="22"/>
        <end position="49"/>
    </location>
</feature>
<gene>
    <name evidence="2" type="ORF">COLO4_01992</name>
</gene>
<comment type="caution">
    <text evidence="2">The sequence shown here is derived from an EMBL/GenBank/DDBJ whole genome shotgun (WGS) entry which is preliminary data.</text>
</comment>
<keyword evidence="1" id="KW-0812">Transmembrane</keyword>
<dbReference type="EMBL" id="AWUE01004739">
    <property type="protein sequence ID" value="OMP13259.1"/>
    <property type="molecule type" value="Genomic_DNA"/>
</dbReference>
<evidence type="ECO:0000313" key="3">
    <source>
        <dbReference type="Proteomes" id="UP000187203"/>
    </source>
</evidence>